<dbReference type="InterPro" id="IPR056872">
    <property type="entry name" value="TTC3/DZIP3-like_helical"/>
</dbReference>
<dbReference type="InterPro" id="IPR013083">
    <property type="entry name" value="Znf_RING/FYVE/PHD"/>
</dbReference>
<dbReference type="Proteomes" id="UP000694416">
    <property type="component" value="Unplaced"/>
</dbReference>
<feature type="compositionally biased region" description="Polar residues" evidence="1">
    <location>
        <begin position="294"/>
        <end position="308"/>
    </location>
</feature>
<reference evidence="4" key="1">
    <citation type="submission" date="2025-08" db="UniProtKB">
        <authorList>
            <consortium name="Ensembl"/>
        </authorList>
    </citation>
    <scope>IDENTIFICATION</scope>
</reference>
<feature type="domain" description="TTC3/DZIP3/RBM44-like helical" evidence="3">
    <location>
        <begin position="224"/>
        <end position="283"/>
    </location>
</feature>
<protein>
    <submittedName>
        <fullName evidence="4">Tetratricopeptide repeat domain 3</fullName>
    </submittedName>
</protein>
<dbReference type="AlphaFoldDB" id="A0A8C9GEL2"/>
<feature type="region of interest" description="Disordered" evidence="1">
    <location>
        <begin position="157"/>
        <end position="223"/>
    </location>
</feature>
<dbReference type="Pfam" id="PF24525">
    <property type="entry name" value="TTC3"/>
    <property type="match status" value="1"/>
</dbReference>
<evidence type="ECO:0000259" key="3">
    <source>
        <dbReference type="Pfam" id="PF24905"/>
    </source>
</evidence>
<evidence type="ECO:0000313" key="4">
    <source>
        <dbReference type="Ensembl" id="ENSPTEP00000002725.1"/>
    </source>
</evidence>
<evidence type="ECO:0000259" key="2">
    <source>
        <dbReference type="Pfam" id="PF24525"/>
    </source>
</evidence>
<dbReference type="Ensembl" id="ENSPTET00000004235.1">
    <property type="protein sequence ID" value="ENSPTEP00000002725.1"/>
    <property type="gene ID" value="ENSPTEG00000003156.1"/>
</dbReference>
<evidence type="ECO:0000313" key="5">
    <source>
        <dbReference type="Proteomes" id="UP000694416"/>
    </source>
</evidence>
<organism evidence="4 5">
    <name type="scientific">Piliocolobus tephrosceles</name>
    <name type="common">Ugandan red Colobus</name>
    <dbReference type="NCBI Taxonomy" id="591936"/>
    <lineage>
        <taxon>Eukaryota</taxon>
        <taxon>Metazoa</taxon>
        <taxon>Chordata</taxon>
        <taxon>Craniata</taxon>
        <taxon>Vertebrata</taxon>
        <taxon>Euteleostomi</taxon>
        <taxon>Mammalia</taxon>
        <taxon>Eutheria</taxon>
        <taxon>Euarchontoglires</taxon>
        <taxon>Primates</taxon>
        <taxon>Haplorrhini</taxon>
        <taxon>Catarrhini</taxon>
        <taxon>Cercopithecidae</taxon>
        <taxon>Colobinae</taxon>
        <taxon>Piliocolobus</taxon>
    </lineage>
</organism>
<dbReference type="PANTHER" id="PTHR17550">
    <property type="entry name" value="E3 UBIQUITIN-PROTEIN LIGASE TTC3"/>
    <property type="match status" value="1"/>
</dbReference>
<dbReference type="Gene3D" id="3.30.40.10">
    <property type="entry name" value="Zinc/RING finger domain, C3HC4 (zinc finger)"/>
    <property type="match status" value="1"/>
</dbReference>
<dbReference type="SUPFAM" id="SSF57850">
    <property type="entry name" value="RING/U-box"/>
    <property type="match status" value="1"/>
</dbReference>
<feature type="region of interest" description="Disordered" evidence="1">
    <location>
        <begin position="275"/>
        <end position="327"/>
    </location>
</feature>
<dbReference type="GO" id="GO:0006511">
    <property type="term" value="P:ubiquitin-dependent protein catabolic process"/>
    <property type="evidence" value="ECO:0007669"/>
    <property type="project" value="TreeGrafter"/>
</dbReference>
<name>A0A8C9GEL2_9PRIM</name>
<keyword evidence="5" id="KW-1185">Reference proteome</keyword>
<dbReference type="GO" id="GO:0004842">
    <property type="term" value="F:ubiquitin-protein transferase activity"/>
    <property type="evidence" value="ECO:0007669"/>
    <property type="project" value="TreeGrafter"/>
</dbReference>
<evidence type="ECO:0000256" key="1">
    <source>
        <dbReference type="SAM" id="MobiDB-lite"/>
    </source>
</evidence>
<sequence>MKIEECIKKGKEDYEESHQRAVAAEVSVLENWKESEVYKLQIMESQAEAYLKKLELISCDPAAYPDMESDICSWELFLSNVTKEIEKAKSQFEEQIKAIKNGSRLSELSEVQISELSFPACNMVHPKLLPESSGHDDQGVVTSASDVTGNQAALHRDPSVFSAGNSPGEAPSALLPGPPPGQPEAAQLPGPKRAALSERSPVADRKQPVLPGRAARSSQSPKKPFNSIIEHLSVVFPCYNSTELAGFIKKVRSKNKNSLSGLSIDEIVQRVTEHILDGQKKKKPNPGKDKRTYEPSSATPVARSSQGPPSAVVAPSPKTKGQKAEDVSVKAPGASSCEICHEVFKSKNVCVLKCGHKYHKGCLPVHTLALPEGQLRRLSFASRVGRGERQLQPLVAEIRSSDWFLESALSSGLKGRALARPARVVISCQKSSLHFWKRLAR</sequence>
<dbReference type="InterPro" id="IPR056870">
    <property type="entry name" value="TTC3/DZIP3/RBM44-like_helical"/>
</dbReference>
<proteinExistence type="predicted"/>
<feature type="domain" description="TTC3/DZIP3-like helical" evidence="2">
    <location>
        <begin position="1"/>
        <end position="119"/>
    </location>
</feature>
<accession>A0A8C9GEL2</accession>
<dbReference type="PANTHER" id="PTHR17550:SF6">
    <property type="entry name" value="E3 UBIQUITIN-PROTEIN LIGASE TTC3"/>
    <property type="match status" value="1"/>
</dbReference>
<dbReference type="Pfam" id="PF24905">
    <property type="entry name" value="TTC3_9th"/>
    <property type="match status" value="1"/>
</dbReference>
<reference evidence="4" key="2">
    <citation type="submission" date="2025-09" db="UniProtKB">
        <authorList>
            <consortium name="Ensembl"/>
        </authorList>
    </citation>
    <scope>IDENTIFICATION</scope>
</reference>